<feature type="compositionally biased region" description="Basic and acidic residues" evidence="1">
    <location>
        <begin position="1600"/>
        <end position="1609"/>
    </location>
</feature>
<gene>
    <name evidence="3" type="ORF">GCM10011610_25720</name>
</gene>
<dbReference type="NCBIfam" id="NF041492">
    <property type="entry name" value="MobF"/>
    <property type="match status" value="1"/>
</dbReference>
<feature type="region of interest" description="Disordered" evidence="1">
    <location>
        <begin position="1867"/>
        <end position="1898"/>
    </location>
</feature>
<dbReference type="SUPFAM" id="SSF55464">
    <property type="entry name" value="Origin of replication-binding domain, RBD-like"/>
    <property type="match status" value="1"/>
</dbReference>
<feature type="domain" description="TrwC relaxase" evidence="2">
    <location>
        <begin position="10"/>
        <end position="420"/>
    </location>
</feature>
<name>A0ABQ2KB79_9NOCA</name>
<dbReference type="CDD" id="cd18809">
    <property type="entry name" value="SF1_C_RecD"/>
    <property type="match status" value="1"/>
</dbReference>
<sequence length="1968" mass="215511">MVATIHKVAAGNGYQYYLRNIAANDTTARGRSSLADYYSVHGESPGRWHGTGLGALGIAEGNLVTEEQMKNLFGLGIHPDADLIHDRVIDEQINLGATATQATKTAQKASKLGAKFGNYTPVSEYRTLCARAHREYNTAHGRDPTSAIPDRERAEIRTEVATQLFTLEYRRAPLNPRELSGWVAKNSRPPRVAVAGFDVTFSPVKSISAIAAIAPPDIAQLFHAAHRQAMGDSLAWLESHGVYTRLGRNGVRQCDVDGLIAVAFDHRDSRAGDPDLHTHYLIANQVRGPDGKWRTLDSRTLHEAQVTVSEIYDTRIEHYLEISLGIRFENRGDRNVHDLPIREIIGVPIELIQMWSQRRAAISTRLDQLTHAFQTTFGREPGPGEVHQLAGQATLETRPDKHIPASRAEQRTQWLAEVAALLGGHDAVDELLARVLAPPQTPRPIPDEAFVEDLAQRTLAALSERRPTWRVFNLRAETERQLRGLVTPADWQRVSEHVYSAALSSRTVVARGDPDLTEEPVLRAVPQYLHRGDGTPLHTRANSQIYTTTTALATEAELIALSLSTGARTVPAELVATALADYNTANPDRRLNAGQTAVIEAFATSGMRVHTANAPAGTGKTTAMKVLTTAWISGGGTVLGLAPTAAASAVLGESIGARAETVDKLLDVIARHTPGPRNPVLLREHPPSLPQWVLDIDSTTLVIVDEHVKLGNTKRLRLLQFLTDRGATIRCIGDDRQLPAIDAGGADTDMAYSSPEQVLTLSHVVRFASTGEANASIGLRDGDPMALAWYLDHGRIAAGHSGSVYDDTYRAWAADAAAGRDTVMLARGHDIVRQLNARARAERITRTRTESGPAAELGDELFASVGDIVRTRRNDPTLRLGATDWVRNGYSWTVASVHNDGALTVEHRLHGRETGATVRLPAEYVRTHVHLGYAATIDSAQGITADTCHVALTGSESRQQFYVAMTRGVHANHCYIATALDGDEGAIFTEPAHFPRTAVEHLTRILDRDGARKSAHTELRDALDPHQRIGPAIDIYLDTVCLAAEEALGEQQLAALDRLADELVEGLTDSPAYTTLRQHLALIALAGADPAAELRDAVHARELDTALDPAAVLDWRLDPTGAHSAGIGPLPWTPGLPAGTVDDTISEPVLARARIVASLASQIIAATRDWTATTAPAWARPLLRTDPGLLGELAVWRAGLGIPDTDHRPTGHRRHTALEQTHQRQLDARILAVLGDPDLPRHQWREVLDRIDPHIGDDPYWPVIADKIDLAARAGLDIETLLTTAAHKRALPDEMPAAALWARLELEASALDTPQGDRLRPDWLNDLDDILGPDIAAQIVDDAGWPRLVATVERAAGDWVPRDLLATAHELLQAAQPPDAPPLRADQLTAALSWRIDTLLHHRPDDHTTPETPTTEPSASPPPTAHPPPRDETVTASALTADPTPRSVDAAFVDEESAPDTAAEHLDRIAALFAAGRVDDAVTAFRDLHATLTEQQKTVLTTVAETLYRHSFPVAHARLRWAAEQFPQHRDLIQACTPATDPGVYQLAEDQIPDARPAARDHRERIDATIVRAPFDPVEAAGRDIAEAYLYDNLDQPPTRFDDRSDATRPDPGYPIDYDRAAVPPVAGLACVECSLERSRYDTVAVPPRRSDDGLCQPCRDDNHPGIPDHEPTEHITARCAHISATRSPATALAMMRRDWRALNPDGRAAIERWLHEHPFTEQPLPVLDTLQRRSDHQLTEAIDGLALRLSNIATEADFFAPIRHAAAEIAPDPAVAEHQIAADNARDTAQLRARELDTATRRLHATKRHLETAREELDALPITRRRQRSALQARINTLVGDHRQHDEAHDNARDTARAANRHANELAARAERTTAADDQRRTDKQARDTAEEAIARNATVEALRQTLESELTIHRAERTRRQTLTGPQRNLEEHARRQYDDANDEFGIDEQAAAQISRPDHRPDLGL</sequence>
<evidence type="ECO:0000256" key="1">
    <source>
        <dbReference type="SAM" id="MobiDB-lite"/>
    </source>
</evidence>
<accession>A0ABQ2KB79</accession>
<dbReference type="RefSeq" id="WP_189027607.1">
    <property type="nucleotide sequence ID" value="NZ_BMNE01000003.1"/>
</dbReference>
<dbReference type="Pfam" id="PF13604">
    <property type="entry name" value="AAA_30"/>
    <property type="match status" value="1"/>
</dbReference>
<dbReference type="InterPro" id="IPR027417">
    <property type="entry name" value="P-loop_NTPase"/>
</dbReference>
<dbReference type="Proteomes" id="UP000658127">
    <property type="component" value="Unassembled WGS sequence"/>
</dbReference>
<dbReference type="InterPro" id="IPR014862">
    <property type="entry name" value="TrwC"/>
</dbReference>
<keyword evidence="4" id="KW-1185">Reference proteome</keyword>
<feature type="region of interest" description="Disordered" evidence="1">
    <location>
        <begin position="1839"/>
        <end position="1858"/>
    </location>
</feature>
<organism evidence="3 4">
    <name type="scientific">Nocardia rhizosphaerihabitans</name>
    <dbReference type="NCBI Taxonomy" id="1691570"/>
    <lineage>
        <taxon>Bacteria</taxon>
        <taxon>Bacillati</taxon>
        <taxon>Actinomycetota</taxon>
        <taxon>Actinomycetes</taxon>
        <taxon>Mycobacteriales</taxon>
        <taxon>Nocardiaceae</taxon>
        <taxon>Nocardia</taxon>
    </lineage>
</organism>
<dbReference type="Gene3D" id="3.40.50.300">
    <property type="entry name" value="P-loop containing nucleotide triphosphate hydrolases"/>
    <property type="match status" value="2"/>
</dbReference>
<evidence type="ECO:0000313" key="3">
    <source>
        <dbReference type="EMBL" id="GGN78328.1"/>
    </source>
</evidence>
<feature type="compositionally biased region" description="Basic and acidic residues" evidence="1">
    <location>
        <begin position="1841"/>
        <end position="1858"/>
    </location>
</feature>
<feature type="compositionally biased region" description="Basic and acidic residues" evidence="1">
    <location>
        <begin position="1912"/>
        <end position="1921"/>
    </location>
</feature>
<dbReference type="SUPFAM" id="SSF52540">
    <property type="entry name" value="P-loop containing nucleoside triphosphate hydrolases"/>
    <property type="match status" value="2"/>
</dbReference>
<dbReference type="EMBL" id="BMNE01000003">
    <property type="protein sequence ID" value="GGN78328.1"/>
    <property type="molecule type" value="Genomic_DNA"/>
</dbReference>
<feature type="region of interest" description="Disordered" evidence="1">
    <location>
        <begin position="1402"/>
        <end position="1445"/>
    </location>
</feature>
<feature type="region of interest" description="Disordered" evidence="1">
    <location>
        <begin position="1912"/>
        <end position="1934"/>
    </location>
</feature>
<feature type="compositionally biased region" description="Basic and acidic residues" evidence="1">
    <location>
        <begin position="1867"/>
        <end position="1895"/>
    </location>
</feature>
<evidence type="ECO:0000259" key="2">
    <source>
        <dbReference type="Pfam" id="PF08751"/>
    </source>
</evidence>
<dbReference type="Pfam" id="PF08751">
    <property type="entry name" value="TrwC"/>
    <property type="match status" value="1"/>
</dbReference>
<evidence type="ECO:0000313" key="4">
    <source>
        <dbReference type="Proteomes" id="UP000658127"/>
    </source>
</evidence>
<proteinExistence type="predicted"/>
<protein>
    <recommendedName>
        <fullName evidence="2">TrwC relaxase domain-containing protein</fullName>
    </recommendedName>
</protein>
<comment type="caution">
    <text evidence="3">The sequence shown here is derived from an EMBL/GenBank/DDBJ whole genome shotgun (WGS) entry which is preliminary data.</text>
</comment>
<reference evidence="4" key="1">
    <citation type="journal article" date="2019" name="Int. J. Syst. Evol. Microbiol.">
        <title>The Global Catalogue of Microorganisms (GCM) 10K type strain sequencing project: providing services to taxonomists for standard genome sequencing and annotation.</title>
        <authorList>
            <consortium name="The Broad Institute Genomics Platform"/>
            <consortium name="The Broad Institute Genome Sequencing Center for Infectious Disease"/>
            <person name="Wu L."/>
            <person name="Ma J."/>
        </authorList>
    </citation>
    <scope>NUCLEOTIDE SEQUENCE [LARGE SCALE GENOMIC DNA]</scope>
    <source>
        <strain evidence="4">CGMCC 4.7329</strain>
    </source>
</reference>
<feature type="region of interest" description="Disordered" evidence="1">
    <location>
        <begin position="1594"/>
        <end position="1618"/>
    </location>
</feature>